<dbReference type="RefSeq" id="WP_341403011.1">
    <property type="nucleotide sequence ID" value="NZ_JBBUKT010000001.1"/>
</dbReference>
<evidence type="ECO:0000313" key="3">
    <source>
        <dbReference type="Proteomes" id="UP001371305"/>
    </source>
</evidence>
<reference evidence="2 3" key="1">
    <citation type="submission" date="2024-04" db="EMBL/GenBank/DDBJ databases">
        <title>Luteolibacter sp. isolated from soil.</title>
        <authorList>
            <person name="An J."/>
        </authorList>
    </citation>
    <scope>NUCLEOTIDE SEQUENCE [LARGE SCALE GENOMIC DNA]</scope>
    <source>
        <strain evidence="2 3">Y139</strain>
    </source>
</reference>
<dbReference type="Proteomes" id="UP001371305">
    <property type="component" value="Unassembled WGS sequence"/>
</dbReference>
<dbReference type="SUPFAM" id="SSF49899">
    <property type="entry name" value="Concanavalin A-like lectins/glucanases"/>
    <property type="match status" value="2"/>
</dbReference>
<comment type="caution">
    <text evidence="2">The sequence shown here is derived from an EMBL/GenBank/DDBJ whole genome shotgun (WGS) entry which is preliminary data.</text>
</comment>
<dbReference type="Gene3D" id="2.60.120.200">
    <property type="match status" value="2"/>
</dbReference>
<dbReference type="EMBL" id="JBBUKT010000001">
    <property type="protein sequence ID" value="MEK7949592.1"/>
    <property type="molecule type" value="Genomic_DNA"/>
</dbReference>
<evidence type="ECO:0000256" key="1">
    <source>
        <dbReference type="SAM" id="SignalP"/>
    </source>
</evidence>
<accession>A0ABU9AR76</accession>
<name>A0ABU9AR76_9BACT</name>
<gene>
    <name evidence="2" type="ORF">WKV53_03755</name>
</gene>
<feature type="chain" id="PRO_5047496451" evidence="1">
    <location>
        <begin position="28"/>
        <end position="1149"/>
    </location>
</feature>
<evidence type="ECO:0000313" key="2">
    <source>
        <dbReference type="EMBL" id="MEK7949592.1"/>
    </source>
</evidence>
<protein>
    <submittedName>
        <fullName evidence="2">LamG domain-containing protein</fullName>
    </submittedName>
</protein>
<dbReference type="Pfam" id="PF13385">
    <property type="entry name" value="Laminin_G_3"/>
    <property type="match status" value="2"/>
</dbReference>
<dbReference type="InterPro" id="IPR013320">
    <property type="entry name" value="ConA-like_dom_sf"/>
</dbReference>
<proteinExistence type="predicted"/>
<keyword evidence="1" id="KW-0732">Signal</keyword>
<keyword evidence="3" id="KW-1185">Reference proteome</keyword>
<sequence>MYPTQQNRSLRLAILAAGLGTSLSNGAILVSLDPSTALYDSNIKGIVNDGGTAGSQSGIPVLGDTEHVKGLTFNIAFTPTAADLDRAVPADARTVLLIEIGGTSNGFGLYLIDGVPTVLSKQGSNDATLPASLNDTSLNAIAVQSPIGKLNAGTAYTFSASWNHLGTLELKVQPDGGSAVVSSHAISGTPGNWSGNDTLSVKTISAANAGGLAGNNAGNVFGPPFDVNNAFSFAGSVSRALFWNASSVTPPVATAPVVLGFEATSLPSTGKVRLHWRVTEGGAPAATNLVIKSGETIIHTPSTLENFADVNASGATNFTISATNATGTTTKNSSVAADTAFSAEVRADSPVAWFRFNDQAGSSLIADSAENAAPHDGRIFGQPVSGSSGFVDGAALFDGGSGIISNTILDPANLTSGFTVEAVIRRAPGVIGANPVVLAQRGTTGRFHLTSSADGKLLTDIGGGEVKHSDGKLHDNQWAHVAVVVDRLHTEVRWYIDGVLAGSSADGLNPDGTTFNPNFTVESATGEWIIGLGKALTGNYWKGNIDEIAVYDRVLDDPNGDADRSDSRVDEHRNAWWSETTGLLDFSASKTTVNSGDPVQLITKVGPDITSVTIDHGVGTVPLVNGTATITVNPAVTTTYQVTATGPGGNVTSSVSVTALQYQAPIVKGFAVTKLGTPGQVRLHWKVSQGEATNPTTLSIKAGATELHVPTALQGFADVDAGSANAFTLTAVNATGTTNANTALDAENNFSAAVRADAPVAWYRFNEPAGTELFVDSADNGAPHNGRATGTPVSGVAGVVDGAISLDANGGVVTDLILNPGQLDPGFTIETVVRRDAAINTLNRAIVSQADLNGTGRVLLSLSDANGTPRTYLGQGVRKDADANVAAETWAHLAVVVDALHTEVRWYLDGQLVGSTKDGTNPDGSTFDPNFIFEASEGAWNIGVQKTLTADLWRGEIDEVAIYNTLLDDPDADGDKADSHIAAHRAAWWSETSGIIQLSTAAASINPGQSTDLTIKVGPDITSASIDHGIGNVPLVNGNAIVPLNPTATTTYTITFSGPGGTFTQTVTVTVADPAPPAITSSSIQGGNFVLNFTGAPSKTYAVRGSATLATFNEDLGTVTTNASGAGTVTIPITPGATAARFFRIEELP</sequence>
<feature type="signal peptide" evidence="1">
    <location>
        <begin position="1"/>
        <end position="27"/>
    </location>
</feature>
<organism evidence="2 3">
    <name type="scientific">Luteolibacter soli</name>
    <dbReference type="NCBI Taxonomy" id="3135280"/>
    <lineage>
        <taxon>Bacteria</taxon>
        <taxon>Pseudomonadati</taxon>
        <taxon>Verrucomicrobiota</taxon>
        <taxon>Verrucomicrobiia</taxon>
        <taxon>Verrucomicrobiales</taxon>
        <taxon>Verrucomicrobiaceae</taxon>
        <taxon>Luteolibacter</taxon>
    </lineage>
</organism>